<proteinExistence type="predicted"/>
<dbReference type="STRING" id="1117379.BABA_18402"/>
<reference evidence="2 3" key="1">
    <citation type="journal article" date="2012" name="Front. Microbiol.">
        <title>Redundancy and modularity in membrane-associated dissimilatory nitrate reduction in Bacillus.</title>
        <authorList>
            <person name="Heylen K."/>
            <person name="Keltjens J."/>
        </authorList>
    </citation>
    <scope>NUCLEOTIDE SEQUENCE [LARGE SCALE GENOMIC DNA]</scope>
    <source>
        <strain evidence="3">LMG 21833T</strain>
    </source>
</reference>
<evidence type="ECO:0000313" key="2">
    <source>
        <dbReference type="EMBL" id="EKN65761.1"/>
    </source>
</evidence>
<gene>
    <name evidence="2" type="ORF">BABA_18402</name>
</gene>
<evidence type="ECO:0000313" key="3">
    <source>
        <dbReference type="Proteomes" id="UP000006316"/>
    </source>
</evidence>
<keyword evidence="3" id="KW-1185">Reference proteome</keyword>
<dbReference type="OrthoDB" id="2933564at2"/>
<sequence>MEYKKGEKGFIVEFNEAEETNLERFIDTIKNHDEFNGLSSKSEFLALILNEGVAAIQLKTNTLTENQNGIESLSSSDFLEDLLVTLLNETMSSLQSNRLNEENSSPSLGELLTILPDINSLYDKMDPLGNNDKSLTLSPNSDTEVSPKNTTTQ</sequence>
<evidence type="ECO:0000256" key="1">
    <source>
        <dbReference type="SAM" id="MobiDB-lite"/>
    </source>
</evidence>
<protein>
    <submittedName>
        <fullName evidence="2">Uncharacterized protein</fullName>
    </submittedName>
</protein>
<dbReference type="EMBL" id="AJLS01000126">
    <property type="protein sequence ID" value="EKN65761.1"/>
    <property type="molecule type" value="Genomic_DNA"/>
</dbReference>
<dbReference type="RefSeq" id="WP_007086674.1">
    <property type="nucleotide sequence ID" value="NZ_AJLS01000126.1"/>
</dbReference>
<comment type="caution">
    <text evidence="2">The sequence shown here is derived from an EMBL/GenBank/DDBJ whole genome shotgun (WGS) entry which is preliminary data.</text>
</comment>
<feature type="compositionally biased region" description="Polar residues" evidence="1">
    <location>
        <begin position="131"/>
        <end position="153"/>
    </location>
</feature>
<name>K6DY15_9BACI</name>
<dbReference type="AlphaFoldDB" id="K6DY15"/>
<accession>K6DY15</accession>
<feature type="region of interest" description="Disordered" evidence="1">
    <location>
        <begin position="130"/>
        <end position="153"/>
    </location>
</feature>
<organism evidence="2 3">
    <name type="scientific">Neobacillus bataviensis LMG 21833</name>
    <dbReference type="NCBI Taxonomy" id="1117379"/>
    <lineage>
        <taxon>Bacteria</taxon>
        <taxon>Bacillati</taxon>
        <taxon>Bacillota</taxon>
        <taxon>Bacilli</taxon>
        <taxon>Bacillales</taxon>
        <taxon>Bacillaceae</taxon>
        <taxon>Neobacillus</taxon>
    </lineage>
</organism>
<dbReference type="PATRIC" id="fig|1117379.3.peg.3809"/>
<dbReference type="Proteomes" id="UP000006316">
    <property type="component" value="Unassembled WGS sequence"/>
</dbReference>